<dbReference type="Proteomes" id="UP000282084">
    <property type="component" value="Unassembled WGS sequence"/>
</dbReference>
<dbReference type="GO" id="GO:0009366">
    <property type="term" value="C:enterobactin synthetase complex"/>
    <property type="evidence" value="ECO:0007669"/>
    <property type="project" value="InterPro"/>
</dbReference>
<evidence type="ECO:0000259" key="4">
    <source>
        <dbReference type="Pfam" id="PF01648"/>
    </source>
</evidence>
<feature type="binding site" evidence="3">
    <location>
        <position position="106"/>
    </location>
    <ligand>
        <name>Mg(2+)</name>
        <dbReference type="ChEBI" id="CHEBI:18420"/>
    </ligand>
</feature>
<keyword evidence="3" id="KW-0479">Metal-binding</keyword>
<keyword evidence="3" id="KW-0460">Magnesium</keyword>
<evidence type="ECO:0000256" key="2">
    <source>
        <dbReference type="PIRSR" id="PIRSR603542-1"/>
    </source>
</evidence>
<dbReference type="InterPro" id="IPR008278">
    <property type="entry name" value="4-PPantetheinyl_Trfase_dom"/>
</dbReference>
<evidence type="ECO:0000256" key="3">
    <source>
        <dbReference type="PIRSR" id="PIRSR603542-2"/>
    </source>
</evidence>
<feature type="binding site" evidence="2">
    <location>
        <position position="149"/>
    </location>
    <ligand>
        <name>CoA</name>
        <dbReference type="ChEBI" id="CHEBI:57287"/>
    </ligand>
</feature>
<feature type="binding site" evidence="2">
    <location>
        <position position="163"/>
    </location>
    <ligand>
        <name>CoA</name>
        <dbReference type="ChEBI" id="CHEBI:57287"/>
    </ligand>
</feature>
<keyword evidence="1 6" id="KW-0808">Transferase</keyword>
<proteinExistence type="predicted"/>
<dbReference type="GO" id="GO:0000287">
    <property type="term" value="F:magnesium ion binding"/>
    <property type="evidence" value="ECO:0007669"/>
    <property type="project" value="InterPro"/>
</dbReference>
<dbReference type="AlphaFoldDB" id="A0A495W409"/>
<dbReference type="GO" id="GO:0005886">
    <property type="term" value="C:plasma membrane"/>
    <property type="evidence" value="ECO:0007669"/>
    <property type="project" value="TreeGrafter"/>
</dbReference>
<feature type="binding site" evidence="3">
    <location>
        <position position="104"/>
    </location>
    <ligand>
        <name>Mg(2+)</name>
        <dbReference type="ChEBI" id="CHEBI:18420"/>
    </ligand>
</feature>
<feature type="domain" description="4'-phosphopantetheinyl transferase" evidence="4">
    <location>
        <begin position="101"/>
        <end position="177"/>
    </location>
</feature>
<evidence type="ECO:0000256" key="1">
    <source>
        <dbReference type="ARBA" id="ARBA00022679"/>
    </source>
</evidence>
<reference evidence="6 7" key="1">
    <citation type="submission" date="2018-10" db="EMBL/GenBank/DDBJ databases">
        <title>Sequencing the genomes of 1000 actinobacteria strains.</title>
        <authorList>
            <person name="Klenk H.-P."/>
        </authorList>
    </citation>
    <scope>NUCLEOTIDE SEQUENCE [LARGE SCALE GENOMIC DNA]</scope>
    <source>
        <strain evidence="6 7">DSM 43800</strain>
    </source>
</reference>
<evidence type="ECO:0000313" key="7">
    <source>
        <dbReference type="Proteomes" id="UP000282084"/>
    </source>
</evidence>
<dbReference type="EMBL" id="RBXO01000001">
    <property type="protein sequence ID" value="RKT56451.1"/>
    <property type="molecule type" value="Genomic_DNA"/>
</dbReference>
<dbReference type="InterPro" id="IPR037143">
    <property type="entry name" value="4-PPantetheinyl_Trfase_dom_sf"/>
</dbReference>
<dbReference type="PRINTS" id="PR01399">
    <property type="entry name" value="ENTSNTHTASED"/>
</dbReference>
<dbReference type="Pfam" id="PF17837">
    <property type="entry name" value="4PPT_N"/>
    <property type="match status" value="1"/>
</dbReference>
<comment type="cofactor">
    <cofactor evidence="3">
        <name>Mg(2+)</name>
        <dbReference type="ChEBI" id="CHEBI:18420"/>
    </cofactor>
</comment>
<organism evidence="6 7">
    <name type="scientific">Saccharothrix australiensis</name>
    <dbReference type="NCBI Taxonomy" id="2072"/>
    <lineage>
        <taxon>Bacteria</taxon>
        <taxon>Bacillati</taxon>
        <taxon>Actinomycetota</taxon>
        <taxon>Actinomycetes</taxon>
        <taxon>Pseudonocardiales</taxon>
        <taxon>Pseudonocardiaceae</taxon>
        <taxon>Saccharothrix</taxon>
    </lineage>
</organism>
<dbReference type="OrthoDB" id="8210607at2"/>
<feature type="binding site" evidence="2">
    <location>
        <position position="104"/>
    </location>
    <ligand>
        <name>CoA</name>
        <dbReference type="ChEBI" id="CHEBI:57287"/>
    </ligand>
</feature>
<keyword evidence="7" id="KW-1185">Reference proteome</keyword>
<dbReference type="InterPro" id="IPR003542">
    <property type="entry name" value="Enbac_synth_compD-like"/>
</dbReference>
<dbReference type="RefSeq" id="WP_121008010.1">
    <property type="nucleotide sequence ID" value="NZ_RBXO01000001.1"/>
</dbReference>
<dbReference type="GO" id="GO:0008897">
    <property type="term" value="F:holo-[acyl-carrier-protein] synthase activity"/>
    <property type="evidence" value="ECO:0007669"/>
    <property type="project" value="InterPro"/>
</dbReference>
<dbReference type="GO" id="GO:0009239">
    <property type="term" value="P:enterobactin biosynthetic process"/>
    <property type="evidence" value="ECO:0007669"/>
    <property type="project" value="InterPro"/>
</dbReference>
<feature type="binding site" evidence="2">
    <location>
        <begin position="82"/>
        <end position="83"/>
    </location>
    <ligand>
        <name>CoA</name>
        <dbReference type="ChEBI" id="CHEBI:57287"/>
    </ligand>
</feature>
<feature type="binding site" evidence="2">
    <location>
        <position position="153"/>
    </location>
    <ligand>
        <name>CoA</name>
        <dbReference type="ChEBI" id="CHEBI:57287"/>
    </ligand>
</feature>
<protein>
    <submittedName>
        <fullName evidence="6">4'-phosphopantetheinyl transferase EntD</fullName>
    </submittedName>
</protein>
<feature type="domain" description="4'-phosphopantetheinyl transferase N-terminal" evidence="5">
    <location>
        <begin position="26"/>
        <end position="92"/>
    </location>
</feature>
<sequence length="220" mass="23907">MIADILPEAVSAVDTFEDHDVELFPEEAELVANAVDKRRKEFTTGRHCARAALGRLGIPPVPLLAGPRREPTWPDGVVGSITHCKGYRAAAVGRTDRVWTIGIDAEPNEPTPPGVLEAIALPSELEMVSALREAGDKVAWDRLLFSAKETVYKAWFPLARTWLGFEDAELTVNPDDGTFRARVLIEAPVVDGVPLDGFTGRWLAREGFVVTAIAVPALTT</sequence>
<dbReference type="PANTHER" id="PTHR38096">
    <property type="entry name" value="ENTEROBACTIN SYNTHASE COMPONENT D"/>
    <property type="match status" value="1"/>
</dbReference>
<dbReference type="SUPFAM" id="SSF56214">
    <property type="entry name" value="4'-phosphopantetheinyl transferase"/>
    <property type="match status" value="1"/>
</dbReference>
<feature type="binding site" evidence="2">
    <location>
        <position position="38"/>
    </location>
    <ligand>
        <name>CoA</name>
        <dbReference type="ChEBI" id="CHEBI:57287"/>
    </ligand>
</feature>
<comment type="caution">
    <text evidence="6">The sequence shown here is derived from an EMBL/GenBank/DDBJ whole genome shotgun (WGS) entry which is preliminary data.</text>
</comment>
<evidence type="ECO:0000259" key="5">
    <source>
        <dbReference type="Pfam" id="PF17837"/>
    </source>
</evidence>
<feature type="binding site" evidence="2">
    <location>
        <position position="46"/>
    </location>
    <ligand>
        <name>CoA</name>
        <dbReference type="ChEBI" id="CHEBI:57287"/>
    </ligand>
</feature>
<dbReference type="InterPro" id="IPR041354">
    <property type="entry name" value="4PPT_N"/>
</dbReference>
<evidence type="ECO:0000313" key="6">
    <source>
        <dbReference type="EMBL" id="RKT56451.1"/>
    </source>
</evidence>
<dbReference type="Pfam" id="PF01648">
    <property type="entry name" value="ACPS"/>
    <property type="match status" value="1"/>
</dbReference>
<name>A0A495W409_9PSEU</name>
<gene>
    <name evidence="6" type="ORF">C8E97_5150</name>
</gene>
<feature type="binding site" evidence="3">
    <location>
        <position position="105"/>
    </location>
    <ligand>
        <name>Mg(2+)</name>
        <dbReference type="ChEBI" id="CHEBI:18420"/>
    </ligand>
</feature>
<dbReference type="Gene3D" id="3.90.470.20">
    <property type="entry name" value="4'-phosphopantetheinyl transferase domain"/>
    <property type="match status" value="1"/>
</dbReference>
<accession>A0A495W409</accession>
<dbReference type="PANTHER" id="PTHR38096:SF1">
    <property type="entry name" value="ENTEROBACTIN SYNTHASE COMPONENT D"/>
    <property type="match status" value="1"/>
</dbReference>